<evidence type="ECO:0000313" key="2">
    <source>
        <dbReference type="Proteomes" id="UP000018936"/>
    </source>
</evidence>
<protein>
    <submittedName>
        <fullName evidence="1">Zinc finger CCHC domain-containing protein 4</fullName>
    </submittedName>
</protein>
<sequence>MLDYQRYVSAENRHCDTCHSCTSKRKQKGQEKEEIEEGHCGDNAVEKGKSCKKKKKQDIGKKTF</sequence>
<feature type="non-terminal residue" evidence="1">
    <location>
        <position position="64"/>
    </location>
</feature>
<organism evidence="1 2">
    <name type="scientific">Ophiophagus hannah</name>
    <name type="common">King cobra</name>
    <name type="synonym">Naja hannah</name>
    <dbReference type="NCBI Taxonomy" id="8665"/>
    <lineage>
        <taxon>Eukaryota</taxon>
        <taxon>Metazoa</taxon>
        <taxon>Chordata</taxon>
        <taxon>Craniata</taxon>
        <taxon>Vertebrata</taxon>
        <taxon>Euteleostomi</taxon>
        <taxon>Lepidosauria</taxon>
        <taxon>Squamata</taxon>
        <taxon>Bifurcata</taxon>
        <taxon>Unidentata</taxon>
        <taxon>Episquamata</taxon>
        <taxon>Toxicofera</taxon>
        <taxon>Serpentes</taxon>
        <taxon>Colubroidea</taxon>
        <taxon>Elapidae</taxon>
        <taxon>Elapinae</taxon>
        <taxon>Ophiophagus</taxon>
    </lineage>
</organism>
<dbReference type="EMBL" id="AZIM01006307">
    <property type="protein sequence ID" value="ETE58772.1"/>
    <property type="molecule type" value="Genomic_DNA"/>
</dbReference>
<evidence type="ECO:0000313" key="1">
    <source>
        <dbReference type="EMBL" id="ETE58772.1"/>
    </source>
</evidence>
<reference evidence="1 2" key="1">
    <citation type="journal article" date="2013" name="Proc. Natl. Acad. Sci. U.S.A.">
        <title>The king cobra genome reveals dynamic gene evolution and adaptation in the snake venom system.</title>
        <authorList>
            <person name="Vonk F.J."/>
            <person name="Casewell N.R."/>
            <person name="Henkel C.V."/>
            <person name="Heimberg A.M."/>
            <person name="Jansen H.J."/>
            <person name="McCleary R.J."/>
            <person name="Kerkkamp H.M."/>
            <person name="Vos R.A."/>
            <person name="Guerreiro I."/>
            <person name="Calvete J.J."/>
            <person name="Wuster W."/>
            <person name="Woods A.E."/>
            <person name="Logan J.M."/>
            <person name="Harrison R.A."/>
            <person name="Castoe T.A."/>
            <person name="de Koning A.P."/>
            <person name="Pollock D.D."/>
            <person name="Yandell M."/>
            <person name="Calderon D."/>
            <person name="Renjifo C."/>
            <person name="Currier R.B."/>
            <person name="Salgado D."/>
            <person name="Pla D."/>
            <person name="Sanz L."/>
            <person name="Hyder A.S."/>
            <person name="Ribeiro J.M."/>
            <person name="Arntzen J.W."/>
            <person name="van den Thillart G.E."/>
            <person name="Boetzer M."/>
            <person name="Pirovano W."/>
            <person name="Dirks R.P."/>
            <person name="Spaink H.P."/>
            <person name="Duboule D."/>
            <person name="McGlinn E."/>
            <person name="Kini R.M."/>
            <person name="Richardson M.K."/>
        </authorList>
    </citation>
    <scope>NUCLEOTIDE SEQUENCE</scope>
    <source>
        <tissue evidence="1">Blood</tissue>
    </source>
</reference>
<accession>V8NB25</accession>
<comment type="caution">
    <text evidence="1">The sequence shown here is derived from an EMBL/GenBank/DDBJ whole genome shotgun (WGS) entry which is preliminary data.</text>
</comment>
<name>V8NB25_OPHHA</name>
<keyword evidence="2" id="KW-1185">Reference proteome</keyword>
<dbReference type="AlphaFoldDB" id="V8NB25"/>
<proteinExistence type="predicted"/>
<dbReference type="Proteomes" id="UP000018936">
    <property type="component" value="Unassembled WGS sequence"/>
</dbReference>
<gene>
    <name evidence="1" type="primary">ZCCHC4</name>
    <name evidence="1" type="ORF">L345_15506</name>
</gene>